<dbReference type="InterPro" id="IPR006108">
    <property type="entry name" value="3HC_DH_C"/>
</dbReference>
<evidence type="ECO:0000256" key="6">
    <source>
        <dbReference type="ARBA" id="ARBA00023268"/>
    </source>
</evidence>
<reference evidence="10" key="1">
    <citation type="journal article" date="2019" name="Int. J. Syst. Evol. Microbiol.">
        <title>The Global Catalogue of Microorganisms (GCM) 10K type strain sequencing project: providing services to taxonomists for standard genome sequencing and annotation.</title>
        <authorList>
            <consortium name="The Broad Institute Genomics Platform"/>
            <consortium name="The Broad Institute Genome Sequencing Center for Infectious Disease"/>
            <person name="Wu L."/>
            <person name="Ma J."/>
        </authorList>
    </citation>
    <scope>NUCLEOTIDE SEQUENCE [LARGE SCALE GENOMIC DNA]</scope>
    <source>
        <strain evidence="10">CGMCC 1.12478</strain>
    </source>
</reference>
<evidence type="ECO:0000256" key="4">
    <source>
        <dbReference type="ARBA" id="ARBA00023235"/>
    </source>
</evidence>
<keyword evidence="2" id="KW-0443">Lipid metabolism</keyword>
<comment type="catalytic activity">
    <reaction evidence="7">
        <text>a (3S)-3-hydroxyacyl-CoA + NAD(+) = a 3-oxoacyl-CoA + NADH + H(+)</text>
        <dbReference type="Rhea" id="RHEA:22432"/>
        <dbReference type="ChEBI" id="CHEBI:15378"/>
        <dbReference type="ChEBI" id="CHEBI:57318"/>
        <dbReference type="ChEBI" id="CHEBI:57540"/>
        <dbReference type="ChEBI" id="CHEBI:57945"/>
        <dbReference type="ChEBI" id="CHEBI:90726"/>
        <dbReference type="EC" id="1.1.1.35"/>
    </reaction>
</comment>
<dbReference type="RefSeq" id="WP_188483145.1">
    <property type="nucleotide sequence ID" value="NZ_BMFC01000010.1"/>
</dbReference>
<evidence type="ECO:0000256" key="7">
    <source>
        <dbReference type="ARBA" id="ARBA00049556"/>
    </source>
</evidence>
<organism evidence="9 10">
    <name type="scientific">Marivita lacus</name>
    <dbReference type="NCBI Taxonomy" id="1323742"/>
    <lineage>
        <taxon>Bacteria</taxon>
        <taxon>Pseudomonadati</taxon>
        <taxon>Pseudomonadota</taxon>
        <taxon>Alphaproteobacteria</taxon>
        <taxon>Rhodobacterales</taxon>
        <taxon>Roseobacteraceae</taxon>
        <taxon>Marivita</taxon>
    </lineage>
</organism>
<evidence type="ECO:0000313" key="9">
    <source>
        <dbReference type="EMBL" id="GGC13796.1"/>
    </source>
</evidence>
<keyword evidence="5" id="KW-0456">Lyase</keyword>
<evidence type="ECO:0000256" key="5">
    <source>
        <dbReference type="ARBA" id="ARBA00023239"/>
    </source>
</evidence>
<accession>A0ABQ1KXV8</accession>
<dbReference type="Pfam" id="PF00378">
    <property type="entry name" value="ECH_1"/>
    <property type="match status" value="1"/>
</dbReference>
<proteinExistence type="predicted"/>
<evidence type="ECO:0000256" key="1">
    <source>
        <dbReference type="ARBA" id="ARBA00004275"/>
    </source>
</evidence>
<comment type="caution">
    <text evidence="9">The sequence shown here is derived from an EMBL/GenBank/DDBJ whole genome shotgun (WGS) entry which is preliminary data.</text>
</comment>
<gene>
    <name evidence="9" type="ORF">GCM10011363_32970</name>
</gene>
<dbReference type="CDD" id="cd06558">
    <property type="entry name" value="crotonase-like"/>
    <property type="match status" value="1"/>
</dbReference>
<dbReference type="Gene3D" id="3.40.50.720">
    <property type="entry name" value="NAD(P)-binding Rossmann-like Domain"/>
    <property type="match status" value="1"/>
</dbReference>
<evidence type="ECO:0000256" key="3">
    <source>
        <dbReference type="ARBA" id="ARBA00023140"/>
    </source>
</evidence>
<dbReference type="InterPro" id="IPR001753">
    <property type="entry name" value="Enoyl-CoA_hydra/iso"/>
</dbReference>
<dbReference type="SUPFAM" id="SSF52096">
    <property type="entry name" value="ClpP/crotonase"/>
    <property type="match status" value="1"/>
</dbReference>
<keyword evidence="2" id="KW-0442">Lipid degradation</keyword>
<dbReference type="PANTHER" id="PTHR23309">
    <property type="entry name" value="3-HYDROXYACYL-COA DEHYROGENASE"/>
    <property type="match status" value="1"/>
</dbReference>
<comment type="subcellular location">
    <subcellularLocation>
        <location evidence="1">Peroxisome</location>
    </subcellularLocation>
</comment>
<evidence type="ECO:0000259" key="8">
    <source>
        <dbReference type="Pfam" id="PF00725"/>
    </source>
</evidence>
<keyword evidence="4" id="KW-0413">Isomerase</keyword>
<keyword evidence="10" id="KW-1185">Reference proteome</keyword>
<name>A0ABQ1KXV8_9RHOB</name>
<sequence>MGAETDITVSDGVSQIALTAGPSARLTVAMLIAIGAALDQLAQDDAVEIIVLRGKSNVFPSGITVPRGGGDDRDNMLTDLCRRIENYPKPVIIVLTGAVVGAGVELALAAHYRLIHRLTRIGFPNARLGLVPSAGATQRLPRLIGAQVALDLLIGGALMPVSAPRLAPLADMLFDDAPNDALNRFVTDLRSTDARPRPTADLRTGFADASAYQATIHRMRTAIDASPEIAPRKILAAIEAAILLPIDAGLAFEAAAAEDCADTEQSKALSHLFHAEQQVTAQIRRNDLPDISAIGVLGGSAIASQIVLAAIEAGVAVRWFIKDPAQQRDAVGHVRSVLQQAVQTGRMNSERAQRGLQTLRHGDAPDVLEDVQIVLRATRGQRGAPVPEGITVAHCLPDADPRLSLQFAAPAATSRLVEVILGPEATEDHRRLGLALARKLNKLAVVQTTPGTGLHDRLLQTLWRAADALVDLGQSPYTIDTALRDWGMVHPPFELADMAGLDVVSRHARADGAQNWSGLLLQLGRQGRATGRGFYHHAGTDPTRDAEIEHKINERRAPQSTLPAAQVARLVIGALANEGAKALRDGVVPRAAEIDVLSVFAHLVPNWRGGVMHAAAKGGLLGTTRAMHALEHPDHDLWTPDPVFAELIKYGRTFDDL</sequence>
<feature type="domain" description="3-hydroxyacyl-CoA dehydrogenase C-terminal" evidence="8">
    <location>
        <begin position="456"/>
        <end position="536"/>
    </location>
</feature>
<dbReference type="EMBL" id="BMFC01000010">
    <property type="protein sequence ID" value="GGC13796.1"/>
    <property type="molecule type" value="Genomic_DNA"/>
</dbReference>
<keyword evidence="3" id="KW-0576">Peroxisome</keyword>
<dbReference type="InterPro" id="IPR036291">
    <property type="entry name" value="NAD(P)-bd_dom_sf"/>
</dbReference>
<protein>
    <submittedName>
        <fullName evidence="9">3-hydroxyacyl-CoA dehydrogenase</fullName>
    </submittedName>
</protein>
<dbReference type="InterPro" id="IPR008927">
    <property type="entry name" value="6-PGluconate_DH-like_C_sf"/>
</dbReference>
<dbReference type="Gene3D" id="1.10.1040.50">
    <property type="match status" value="1"/>
</dbReference>
<dbReference type="SUPFAM" id="SSF48179">
    <property type="entry name" value="6-phosphogluconate dehydrogenase C-terminal domain-like"/>
    <property type="match status" value="2"/>
</dbReference>
<dbReference type="SUPFAM" id="SSF51735">
    <property type="entry name" value="NAD(P)-binding Rossmann-fold domains"/>
    <property type="match status" value="1"/>
</dbReference>
<keyword evidence="6" id="KW-0511">Multifunctional enzyme</keyword>
<dbReference type="Pfam" id="PF00725">
    <property type="entry name" value="3HCDH"/>
    <property type="match status" value="1"/>
</dbReference>
<dbReference type="InterPro" id="IPR029045">
    <property type="entry name" value="ClpP/crotonase-like_dom_sf"/>
</dbReference>
<evidence type="ECO:0000256" key="2">
    <source>
        <dbReference type="ARBA" id="ARBA00022963"/>
    </source>
</evidence>
<dbReference type="Gene3D" id="3.90.226.10">
    <property type="entry name" value="2-enoyl-CoA Hydratase, Chain A, domain 1"/>
    <property type="match status" value="1"/>
</dbReference>
<evidence type="ECO:0000313" key="10">
    <source>
        <dbReference type="Proteomes" id="UP000645462"/>
    </source>
</evidence>
<dbReference type="Proteomes" id="UP000645462">
    <property type="component" value="Unassembled WGS sequence"/>
</dbReference>